<feature type="coiled-coil region" evidence="1">
    <location>
        <begin position="50"/>
        <end position="91"/>
    </location>
</feature>
<reference evidence="3 4" key="1">
    <citation type="journal article" date="2016" name="Nat. Commun.">
        <title>Extremotolerant tardigrade genome and improved radiotolerance of human cultured cells by tardigrade-unique protein.</title>
        <authorList>
            <person name="Hashimoto T."/>
            <person name="Horikawa D.D."/>
            <person name="Saito Y."/>
            <person name="Kuwahara H."/>
            <person name="Kozuka-Hata H."/>
            <person name="Shin-I T."/>
            <person name="Minakuchi Y."/>
            <person name="Ohishi K."/>
            <person name="Motoyama A."/>
            <person name="Aizu T."/>
            <person name="Enomoto A."/>
            <person name="Kondo K."/>
            <person name="Tanaka S."/>
            <person name="Hara Y."/>
            <person name="Koshikawa S."/>
            <person name="Sagara H."/>
            <person name="Miura T."/>
            <person name="Yokobori S."/>
            <person name="Miyagawa K."/>
            <person name="Suzuki Y."/>
            <person name="Kubo T."/>
            <person name="Oyama M."/>
            <person name="Kohara Y."/>
            <person name="Fujiyama A."/>
            <person name="Arakawa K."/>
            <person name="Katayama T."/>
            <person name="Toyoda A."/>
            <person name="Kunieda T."/>
        </authorList>
    </citation>
    <scope>NUCLEOTIDE SEQUENCE [LARGE SCALE GENOMIC DNA]</scope>
    <source>
        <strain evidence="3 4">YOKOZUNA-1</strain>
    </source>
</reference>
<evidence type="ECO:0000313" key="3">
    <source>
        <dbReference type="EMBL" id="GAU93751.1"/>
    </source>
</evidence>
<proteinExistence type="predicted"/>
<keyword evidence="4" id="KW-1185">Reference proteome</keyword>
<keyword evidence="1" id="KW-0175">Coiled coil</keyword>
<organism evidence="3 4">
    <name type="scientific">Ramazzottius varieornatus</name>
    <name type="common">Water bear</name>
    <name type="synonym">Tardigrade</name>
    <dbReference type="NCBI Taxonomy" id="947166"/>
    <lineage>
        <taxon>Eukaryota</taxon>
        <taxon>Metazoa</taxon>
        <taxon>Ecdysozoa</taxon>
        <taxon>Tardigrada</taxon>
        <taxon>Eutardigrada</taxon>
        <taxon>Parachela</taxon>
        <taxon>Hypsibioidea</taxon>
        <taxon>Ramazzottiidae</taxon>
        <taxon>Ramazzottius</taxon>
    </lineage>
</organism>
<name>A0A1D1UWA5_RAMVA</name>
<gene>
    <name evidence="3" type="primary">RvY_05642-1</name>
    <name evidence="3" type="synonym">RvY_05642.1</name>
    <name evidence="3" type="ORF">RvY_05642</name>
</gene>
<evidence type="ECO:0000256" key="1">
    <source>
        <dbReference type="SAM" id="Coils"/>
    </source>
</evidence>
<dbReference type="OrthoDB" id="10259713at2759"/>
<feature type="region of interest" description="Disordered" evidence="2">
    <location>
        <begin position="1"/>
        <end position="24"/>
    </location>
</feature>
<comment type="caution">
    <text evidence="3">The sequence shown here is derived from an EMBL/GenBank/DDBJ whole genome shotgun (WGS) entry which is preliminary data.</text>
</comment>
<protein>
    <submittedName>
        <fullName evidence="3">Uncharacterized protein</fullName>
    </submittedName>
</protein>
<dbReference type="EMBL" id="BDGG01000002">
    <property type="protein sequence ID" value="GAU93751.1"/>
    <property type="molecule type" value="Genomic_DNA"/>
</dbReference>
<dbReference type="Proteomes" id="UP000186922">
    <property type="component" value="Unassembled WGS sequence"/>
</dbReference>
<accession>A0A1D1UWA5</accession>
<sequence length="326" mass="37192">MIIELDPSASATQREAAKTDIPDPQSVKYHSEAEIADFIEKLTGQSHLVLLTAEQKADIASHDADELRRELARIEEDVKKYSDRFESKLRECGQFKKFVEDQAKDFRFKVANPAVGAERLFKWLEVDFMKVEIENRLLVEAFDKSKAEIQNTNRENNGTSMAIADFTGQSIDLTKAIQEGQSRLATEREMIRKLNIERERIGDILAKLESWILKAKEQNTRCPSIAVYIHVEKDIELLEQLCKESERKLQIVEMASRVRPSSAAASSIPRLSRAEYLRKKIDANLPQRLSGLHQEPYEISALPEIALSEMMPSSTKVRIDPRPQLV</sequence>
<dbReference type="AlphaFoldDB" id="A0A1D1UWA5"/>
<evidence type="ECO:0000256" key="2">
    <source>
        <dbReference type="SAM" id="MobiDB-lite"/>
    </source>
</evidence>
<feature type="coiled-coil region" evidence="1">
    <location>
        <begin position="228"/>
        <end position="255"/>
    </location>
</feature>
<evidence type="ECO:0000313" key="4">
    <source>
        <dbReference type="Proteomes" id="UP000186922"/>
    </source>
</evidence>